<feature type="transmembrane region" description="Helical" evidence="11">
    <location>
        <begin position="167"/>
        <end position="186"/>
    </location>
</feature>
<sequence length="1270" mass="142886">MNNLLILVLFSSAFARLQFHSPNSFDLTGKQCNVAFQTKICPPTCVSNVNLCPDNVKPTCPINTSWCQDGTCKRSCDGVKPLCFCPNQYQNFNQFNQPSGQLYPCANLKINITGVTDTNGDQVLKNQCKKIIPGLSDVSTFDPNTPFLLECVPKSARKIEVFSIEFIFFYIFVGLQLLFLITHNLYKRFKERDFKSPSSNAKNRKIYKLNAETEVEMQDLYSKTETDNGIIFTGFKTDVFGKVVKLNLIIASFIWMALLAVLSLDYYEVFSSFTSDEAANMLFNDHDTLSRFFIVLWHIVTVWLVFLKIGESRQKTYFSIRTTLENANLILVEKKLQSPVYLAGMGLLVHKIRQFEKVFRKYCRTDVAVEVVPVKISSAGNRYIEFECVRYIFDESTKTFEENEIKLGPTFSDFHKQLNGLTINEALARYESVGPNAINFPGDTFFSGICKEFTGYFYIYQIMSLWIWYYYAYYYMGIVLTVVIVVAGITKVSVGLKAQRKVLQMAAFKGNFNVKRDNKWVSLDCSEIVPGDVIEINSGGHLLPVDVVLLKGGAVVDESSLTGEALPVAKFSCKDDKTYFERDLCKVHCMYAGCKIYQVQPPAQDEPVCAIVTETGANTLMLLLSILFLGSESVDSWFYGMFTISQVLSPLLPAVLVIGQSVASERLRKHKILCVDLQRVTLGGKVKIFCFDKTGTLTKEGLDFRGCQSIVGNEKFKDTESTFSHFNENIQEAMSVAHSLQLVDDQFVGNFVDIEMFKNTGARLEIHGPETLVIQAANKPSLRIIKRFEFVHARMYMSVLIQNRISLECKVFLKGSFEKLKDLVDPLSLPKDFEKVALHHASQGCYVLALAEKKFDKNSFSVNDLEKMDRSTLESGATFIGFMLFRNELKMDTKSSLEELKNGGCRIVMITGDNANTAIYIGRQSGFIQGVDNREEPLVILGDVQEKGIVKWKNTFDDSTVPLDMLQEYRNISHNGGRPVELAVTGKAFNALLNDGLMRNLLLDTRIFARMSPVDKTNCVRLHMEKAVTAMCGDGGNDAGALKASHCGIALSEAESSVVSHFSSSNRSIKSCVTLLLECRCSLDVSFASYKYLLMYGEIIAFIGLLQYYFTVNMSQAMWILIDGSTIPLSWALTMSKPAKTLKSTRPTARLLGVETFSSVFGQIFISLIFMVAITVILFQESWFRCNEFDGTTANIRRWWELSDNFESSVTGLLATFQIVNSAATFNIGNTYRLGFFRNLTFIFLYSNVFGFLSYITLADPNSLGELKRA</sequence>
<protein>
    <recommendedName>
        <fullName evidence="13">P-type ATPase A domain-containing protein</fullName>
    </recommendedName>
</protein>
<feature type="transmembrane region" description="Helical" evidence="11">
    <location>
        <begin position="289"/>
        <end position="307"/>
    </location>
</feature>
<proteinExistence type="inferred from homology"/>
<dbReference type="InterPro" id="IPR018303">
    <property type="entry name" value="ATPase_P-typ_P_site"/>
</dbReference>
<dbReference type="Pfam" id="PF00122">
    <property type="entry name" value="E1-E2_ATPase"/>
    <property type="match status" value="1"/>
</dbReference>
<feature type="signal peptide" evidence="12">
    <location>
        <begin position="1"/>
        <end position="15"/>
    </location>
</feature>
<keyword evidence="7" id="KW-0460">Magnesium</keyword>
<feature type="transmembrane region" description="Helical" evidence="11">
    <location>
        <begin position="1209"/>
        <end position="1228"/>
    </location>
</feature>
<dbReference type="Gene3D" id="3.40.1110.10">
    <property type="entry name" value="Calcium-transporting ATPase, cytoplasmic domain N"/>
    <property type="match status" value="1"/>
</dbReference>
<dbReference type="InterPro" id="IPR059000">
    <property type="entry name" value="ATPase_P-type_domA"/>
</dbReference>
<keyword evidence="12" id="KW-0732">Signal</keyword>
<dbReference type="NCBIfam" id="TIGR01494">
    <property type="entry name" value="ATPase_P-type"/>
    <property type="match status" value="2"/>
</dbReference>
<dbReference type="SUPFAM" id="SSF81665">
    <property type="entry name" value="Calcium ATPase, transmembrane domain M"/>
    <property type="match status" value="1"/>
</dbReference>
<feature type="transmembrane region" description="Helical" evidence="11">
    <location>
        <begin position="1156"/>
        <end position="1179"/>
    </location>
</feature>
<evidence type="ECO:0000256" key="1">
    <source>
        <dbReference type="ARBA" id="ARBA00004141"/>
    </source>
</evidence>
<keyword evidence="3 11" id="KW-0812">Transmembrane</keyword>
<dbReference type="PROSITE" id="PS00154">
    <property type="entry name" value="ATPASE_E1_E2"/>
    <property type="match status" value="1"/>
</dbReference>
<dbReference type="Proteomes" id="UP001211065">
    <property type="component" value="Unassembled WGS sequence"/>
</dbReference>
<accession>A0AAD5Y3P9</accession>
<dbReference type="InterPro" id="IPR023299">
    <property type="entry name" value="ATPase_P-typ_cyto_dom_N"/>
</dbReference>
<evidence type="ECO:0000256" key="5">
    <source>
        <dbReference type="ARBA" id="ARBA00022741"/>
    </source>
</evidence>
<evidence type="ECO:0000256" key="12">
    <source>
        <dbReference type="SAM" id="SignalP"/>
    </source>
</evidence>
<dbReference type="InterPro" id="IPR001757">
    <property type="entry name" value="P_typ_ATPase"/>
</dbReference>
<dbReference type="GO" id="GO:0046872">
    <property type="term" value="F:metal ion binding"/>
    <property type="evidence" value="ECO:0007669"/>
    <property type="project" value="UniProtKB-KW"/>
</dbReference>
<gene>
    <name evidence="14" type="ORF">HK099_003131</name>
</gene>
<evidence type="ECO:0000256" key="3">
    <source>
        <dbReference type="ARBA" id="ARBA00022692"/>
    </source>
</evidence>
<dbReference type="SFLD" id="SFLDF00027">
    <property type="entry name" value="p-type_atpase"/>
    <property type="match status" value="1"/>
</dbReference>
<evidence type="ECO:0000256" key="9">
    <source>
        <dbReference type="ARBA" id="ARBA00022989"/>
    </source>
</evidence>
<dbReference type="AlphaFoldDB" id="A0AAD5Y3P9"/>
<dbReference type="PRINTS" id="PR00119">
    <property type="entry name" value="CATATPASE"/>
</dbReference>
<name>A0AAD5Y3P9_9FUNG</name>
<evidence type="ECO:0000313" key="15">
    <source>
        <dbReference type="Proteomes" id="UP001211065"/>
    </source>
</evidence>
<dbReference type="InterPro" id="IPR023214">
    <property type="entry name" value="HAD_sf"/>
</dbReference>
<dbReference type="GO" id="GO:0005524">
    <property type="term" value="F:ATP binding"/>
    <property type="evidence" value="ECO:0007669"/>
    <property type="project" value="UniProtKB-KW"/>
</dbReference>
<dbReference type="EMBL" id="JADGJW010000021">
    <property type="protein sequence ID" value="KAJ3227168.1"/>
    <property type="molecule type" value="Genomic_DNA"/>
</dbReference>
<evidence type="ECO:0000256" key="4">
    <source>
        <dbReference type="ARBA" id="ARBA00022723"/>
    </source>
</evidence>
<comment type="subcellular location">
    <subcellularLocation>
        <location evidence="1">Membrane</location>
        <topology evidence="1">Multi-pass membrane protein</topology>
    </subcellularLocation>
</comment>
<evidence type="ECO:0000256" key="6">
    <source>
        <dbReference type="ARBA" id="ARBA00022840"/>
    </source>
</evidence>
<feature type="transmembrane region" description="Helical" evidence="11">
    <location>
        <begin position="477"/>
        <end position="496"/>
    </location>
</feature>
<evidence type="ECO:0000256" key="2">
    <source>
        <dbReference type="ARBA" id="ARBA00006000"/>
    </source>
</evidence>
<dbReference type="PANTHER" id="PTHR45630:SF11">
    <property type="entry name" value="CATION-TRANSPORTING P-TYPE ATPASE N-TERMINAL DOMAIN-CONTAINING PROTEIN"/>
    <property type="match status" value="1"/>
</dbReference>
<keyword evidence="5" id="KW-0547">Nucleotide-binding</keyword>
<evidence type="ECO:0000256" key="11">
    <source>
        <dbReference type="SAM" id="Phobius"/>
    </source>
</evidence>
<evidence type="ECO:0000256" key="10">
    <source>
        <dbReference type="ARBA" id="ARBA00023136"/>
    </source>
</evidence>
<dbReference type="InterPro" id="IPR036412">
    <property type="entry name" value="HAD-like_sf"/>
</dbReference>
<feature type="chain" id="PRO_5042098597" description="P-type ATPase A domain-containing protein" evidence="12">
    <location>
        <begin position="16"/>
        <end position="1270"/>
    </location>
</feature>
<dbReference type="SUPFAM" id="SSF56784">
    <property type="entry name" value="HAD-like"/>
    <property type="match status" value="1"/>
</dbReference>
<keyword evidence="6" id="KW-0067">ATP-binding</keyword>
<dbReference type="GO" id="GO:0140358">
    <property type="term" value="F:P-type transmembrane transporter activity"/>
    <property type="evidence" value="ECO:0007669"/>
    <property type="project" value="InterPro"/>
</dbReference>
<reference evidence="14" key="1">
    <citation type="submission" date="2020-05" db="EMBL/GenBank/DDBJ databases">
        <title>Phylogenomic resolution of chytrid fungi.</title>
        <authorList>
            <person name="Stajich J.E."/>
            <person name="Amses K."/>
            <person name="Simmons R."/>
            <person name="Seto K."/>
            <person name="Myers J."/>
            <person name="Bonds A."/>
            <person name="Quandt C.A."/>
            <person name="Barry K."/>
            <person name="Liu P."/>
            <person name="Grigoriev I."/>
            <person name="Longcore J.E."/>
            <person name="James T.Y."/>
        </authorList>
    </citation>
    <scope>NUCLEOTIDE SEQUENCE</scope>
    <source>
        <strain evidence="14">JEL0476</strain>
    </source>
</reference>
<evidence type="ECO:0000256" key="8">
    <source>
        <dbReference type="ARBA" id="ARBA00022967"/>
    </source>
</evidence>
<keyword evidence="10 11" id="KW-0472">Membrane</keyword>
<comment type="caution">
    <text evidence="14">The sequence shown here is derived from an EMBL/GenBank/DDBJ whole genome shotgun (WGS) entry which is preliminary data.</text>
</comment>
<evidence type="ECO:0000313" key="14">
    <source>
        <dbReference type="EMBL" id="KAJ3227168.1"/>
    </source>
</evidence>
<dbReference type="InterPro" id="IPR008250">
    <property type="entry name" value="ATPase_P-typ_transduc_dom_A_sf"/>
</dbReference>
<comment type="similarity">
    <text evidence="2">Belongs to the cation transport ATPase (P-type) (TC 3.A.3) family. Type V subfamily.</text>
</comment>
<feature type="transmembrane region" description="Helical" evidence="11">
    <location>
        <begin position="1092"/>
        <end position="1110"/>
    </location>
</feature>
<evidence type="ECO:0000256" key="7">
    <source>
        <dbReference type="ARBA" id="ARBA00022842"/>
    </source>
</evidence>
<dbReference type="GO" id="GO:0019829">
    <property type="term" value="F:ATPase-coupled monoatomic cation transmembrane transporter activity"/>
    <property type="evidence" value="ECO:0007669"/>
    <property type="project" value="TreeGrafter"/>
</dbReference>
<organism evidence="14 15">
    <name type="scientific">Clydaea vesicula</name>
    <dbReference type="NCBI Taxonomy" id="447962"/>
    <lineage>
        <taxon>Eukaryota</taxon>
        <taxon>Fungi</taxon>
        <taxon>Fungi incertae sedis</taxon>
        <taxon>Chytridiomycota</taxon>
        <taxon>Chytridiomycota incertae sedis</taxon>
        <taxon>Chytridiomycetes</taxon>
        <taxon>Lobulomycetales</taxon>
        <taxon>Lobulomycetaceae</taxon>
        <taxon>Clydaea</taxon>
    </lineage>
</organism>
<feature type="transmembrane region" description="Helical" evidence="11">
    <location>
        <begin position="246"/>
        <end position="269"/>
    </location>
</feature>
<keyword evidence="8" id="KW-1278">Translocase</keyword>
<keyword evidence="15" id="KW-1185">Reference proteome</keyword>
<dbReference type="InterPro" id="IPR006544">
    <property type="entry name" value="P-type_TPase_V"/>
</dbReference>
<dbReference type="PANTHER" id="PTHR45630">
    <property type="entry name" value="CATION-TRANSPORTING ATPASE-RELATED"/>
    <property type="match status" value="1"/>
</dbReference>
<feature type="domain" description="P-type ATPase A" evidence="13">
    <location>
        <begin position="513"/>
        <end position="620"/>
    </location>
</feature>
<dbReference type="SUPFAM" id="SSF81660">
    <property type="entry name" value="Metal cation-transporting ATPase, ATP-binding domain N"/>
    <property type="match status" value="1"/>
</dbReference>
<keyword evidence="4" id="KW-0479">Metal-binding</keyword>
<keyword evidence="9 11" id="KW-1133">Transmembrane helix</keyword>
<feature type="transmembrane region" description="Helical" evidence="11">
    <location>
        <begin position="1240"/>
        <end position="1258"/>
    </location>
</feature>
<evidence type="ECO:0000259" key="13">
    <source>
        <dbReference type="Pfam" id="PF00122"/>
    </source>
</evidence>
<dbReference type="GO" id="GO:0016887">
    <property type="term" value="F:ATP hydrolysis activity"/>
    <property type="evidence" value="ECO:0007669"/>
    <property type="project" value="InterPro"/>
</dbReference>
<dbReference type="Gene3D" id="3.40.50.1000">
    <property type="entry name" value="HAD superfamily/HAD-like"/>
    <property type="match status" value="1"/>
</dbReference>
<dbReference type="SFLD" id="SFLDS00003">
    <property type="entry name" value="Haloacid_Dehalogenase"/>
    <property type="match status" value="1"/>
</dbReference>
<dbReference type="SFLD" id="SFLDG00002">
    <property type="entry name" value="C1.7:_P-type_atpase_like"/>
    <property type="match status" value="1"/>
</dbReference>
<dbReference type="Gene3D" id="2.70.150.10">
    <property type="entry name" value="Calcium-transporting ATPase, cytoplasmic transduction domain A"/>
    <property type="match status" value="1"/>
</dbReference>
<dbReference type="InterPro" id="IPR023298">
    <property type="entry name" value="ATPase_P-typ_TM_dom_sf"/>
</dbReference>
<dbReference type="GO" id="GO:0016020">
    <property type="term" value="C:membrane"/>
    <property type="evidence" value="ECO:0007669"/>
    <property type="project" value="UniProtKB-SubCell"/>
</dbReference>
<dbReference type="SUPFAM" id="SSF81653">
    <property type="entry name" value="Calcium ATPase, transduction domain A"/>
    <property type="match status" value="1"/>
</dbReference>
<dbReference type="InterPro" id="IPR044492">
    <property type="entry name" value="P_typ_ATPase_HD_dom"/>
</dbReference>